<organism evidence="1 2">
    <name type="scientific">Streptomyces griseomycini</name>
    <dbReference type="NCBI Taxonomy" id="66895"/>
    <lineage>
        <taxon>Bacteria</taxon>
        <taxon>Bacillati</taxon>
        <taxon>Actinomycetota</taxon>
        <taxon>Actinomycetes</taxon>
        <taxon>Kitasatosporales</taxon>
        <taxon>Streptomycetaceae</taxon>
        <taxon>Streptomyces</taxon>
    </lineage>
</organism>
<protein>
    <submittedName>
        <fullName evidence="1">Uncharacterized protein</fullName>
    </submittedName>
</protein>
<gene>
    <name evidence="1" type="ORF">FHS37_002588</name>
</gene>
<comment type="caution">
    <text evidence="1">The sequence shown here is derived from an EMBL/GenBank/DDBJ whole genome shotgun (WGS) entry which is preliminary data.</text>
</comment>
<evidence type="ECO:0000313" key="1">
    <source>
        <dbReference type="EMBL" id="MBB4898530.1"/>
    </source>
</evidence>
<evidence type="ECO:0000313" key="2">
    <source>
        <dbReference type="Proteomes" id="UP000579523"/>
    </source>
</evidence>
<dbReference type="RefSeq" id="WP_184820394.1">
    <property type="nucleotide sequence ID" value="NZ_BMTK01000010.1"/>
</dbReference>
<proteinExistence type="predicted"/>
<dbReference type="EMBL" id="JACHJI010000004">
    <property type="protein sequence ID" value="MBB4898530.1"/>
    <property type="molecule type" value="Genomic_DNA"/>
</dbReference>
<accession>A0A7W7LXY8</accession>
<name>A0A7W7LXY8_9ACTN</name>
<dbReference type="Proteomes" id="UP000579523">
    <property type="component" value="Unassembled WGS sequence"/>
</dbReference>
<sequence length="148" mass="16844">MTEPDYGPEPSEPPTTVRLIFEYEGTDIRLISRRRVAMMPPPSDPLREREDAQGFWVEVRDAQQRPLYRRVMCDPVRRDVEVFSDEPEYSIARVPVDEPRGLFVVLVPDIANADHAALIRSPFGLRPTAAAEVARFGFGPDFSTEEDL</sequence>
<dbReference type="AlphaFoldDB" id="A0A7W7LXY8"/>
<keyword evidence="2" id="KW-1185">Reference proteome</keyword>
<reference evidence="1 2" key="1">
    <citation type="submission" date="2020-08" db="EMBL/GenBank/DDBJ databases">
        <title>Genomic Encyclopedia of Type Strains, Phase III (KMG-III): the genomes of soil and plant-associated and newly described type strains.</title>
        <authorList>
            <person name="Whitman W."/>
        </authorList>
    </citation>
    <scope>NUCLEOTIDE SEQUENCE [LARGE SCALE GENOMIC DNA]</scope>
    <source>
        <strain evidence="1 2">CECT 3273</strain>
    </source>
</reference>